<dbReference type="Proteomes" id="UP000233100">
    <property type="component" value="Chromosome 10"/>
</dbReference>
<evidence type="ECO:0000313" key="2">
    <source>
        <dbReference type="Ensembl" id="ENSMFAP00000050358.1"/>
    </source>
</evidence>
<protein>
    <submittedName>
        <fullName evidence="2">Uncharacterized protein</fullName>
    </submittedName>
</protein>
<dbReference type="PANTHER" id="PTHR46254">
    <property type="entry name" value="PROTEIN GVQW1-RELATED"/>
    <property type="match status" value="1"/>
</dbReference>
<accession>A0A7N9CL58</accession>
<dbReference type="AlphaFoldDB" id="A0A7N9CL58"/>
<evidence type="ECO:0000313" key="3">
    <source>
        <dbReference type="Proteomes" id="UP000233100"/>
    </source>
</evidence>
<sequence length="158" mass="18351">FETEFHPATQAGVQRHNLSSLQPPSPRFKQFSCLSLPSSWDYKCLPPSLANFCIFSRDGVSPCWPGWSQTPNLRISACLGFPKCRDYRFEPPCLAIPFFFFLKKKKLHSQVLSGHIFWGNIIQLNAPPKFFILPTEWSRSFCHSSDDEMSRLLYSHWY</sequence>
<reference evidence="2" key="2">
    <citation type="submission" date="2025-08" db="UniProtKB">
        <authorList>
            <consortium name="Ensembl"/>
        </authorList>
    </citation>
    <scope>IDENTIFICATION</scope>
</reference>
<evidence type="ECO:0000256" key="1">
    <source>
        <dbReference type="SAM" id="MobiDB-lite"/>
    </source>
</evidence>
<organism evidence="2 3">
    <name type="scientific">Macaca fascicularis</name>
    <name type="common">Crab-eating macaque</name>
    <name type="synonym">Cynomolgus monkey</name>
    <dbReference type="NCBI Taxonomy" id="9541"/>
    <lineage>
        <taxon>Eukaryota</taxon>
        <taxon>Metazoa</taxon>
        <taxon>Chordata</taxon>
        <taxon>Craniata</taxon>
        <taxon>Vertebrata</taxon>
        <taxon>Euteleostomi</taxon>
        <taxon>Mammalia</taxon>
        <taxon>Eutheria</taxon>
        <taxon>Euarchontoglires</taxon>
        <taxon>Primates</taxon>
        <taxon>Haplorrhini</taxon>
        <taxon>Catarrhini</taxon>
        <taxon>Cercopithecidae</taxon>
        <taxon>Cercopithecinae</taxon>
        <taxon>Macaca</taxon>
    </lineage>
</organism>
<dbReference type="Ensembl" id="ENSMFAT00000094989.1">
    <property type="protein sequence ID" value="ENSMFAP00000050358.1"/>
    <property type="gene ID" value="ENSMFAG00000055614.1"/>
</dbReference>
<keyword evidence="3" id="KW-1185">Reference proteome</keyword>
<dbReference type="PANTHER" id="PTHR46254:SF6">
    <property type="entry name" value="HIGH MOBILITY GROUP AT-HOOK 2"/>
    <property type="match status" value="1"/>
</dbReference>
<name>A0A7N9CL58_MACFA</name>
<reference evidence="2 3" key="1">
    <citation type="submission" date="2013-03" db="EMBL/GenBank/DDBJ databases">
        <authorList>
            <person name="Warren W."/>
            <person name="Wilson R.K."/>
        </authorList>
    </citation>
    <scope>NUCLEOTIDE SEQUENCE</scope>
</reference>
<reference evidence="2" key="3">
    <citation type="submission" date="2025-09" db="UniProtKB">
        <authorList>
            <consortium name="Ensembl"/>
        </authorList>
    </citation>
    <scope>IDENTIFICATION</scope>
</reference>
<proteinExistence type="predicted"/>
<feature type="region of interest" description="Disordered" evidence="1">
    <location>
        <begin position="1"/>
        <end position="21"/>
    </location>
</feature>
<dbReference type="GeneTree" id="ENSGT00940000161627"/>